<feature type="compositionally biased region" description="Low complexity" evidence="8">
    <location>
        <begin position="12"/>
        <end position="22"/>
    </location>
</feature>
<evidence type="ECO:0000313" key="10">
    <source>
        <dbReference type="EMBL" id="KAK4215438.1"/>
    </source>
</evidence>
<evidence type="ECO:0000313" key="11">
    <source>
        <dbReference type="Proteomes" id="UP001301769"/>
    </source>
</evidence>
<dbReference type="InterPro" id="IPR011990">
    <property type="entry name" value="TPR-like_helical_dom_sf"/>
</dbReference>
<dbReference type="InterPro" id="IPR027417">
    <property type="entry name" value="P-loop_NTPase"/>
</dbReference>
<feature type="domain" description="NB-ARC" evidence="9">
    <location>
        <begin position="362"/>
        <end position="556"/>
    </location>
</feature>
<dbReference type="PROSITE" id="PS50005">
    <property type="entry name" value="TPR"/>
    <property type="match status" value="1"/>
</dbReference>
<reference evidence="10" key="2">
    <citation type="submission" date="2023-05" db="EMBL/GenBank/DDBJ databases">
        <authorList>
            <consortium name="Lawrence Berkeley National Laboratory"/>
            <person name="Steindorff A."/>
            <person name="Hensen N."/>
            <person name="Bonometti L."/>
            <person name="Westerberg I."/>
            <person name="Brannstrom I.O."/>
            <person name="Guillou S."/>
            <person name="Cros-Aarteil S."/>
            <person name="Calhoun S."/>
            <person name="Haridas S."/>
            <person name="Kuo A."/>
            <person name="Mondo S."/>
            <person name="Pangilinan J."/>
            <person name="Riley R."/>
            <person name="Labutti K."/>
            <person name="Andreopoulos B."/>
            <person name="Lipzen A."/>
            <person name="Chen C."/>
            <person name="Yanf M."/>
            <person name="Daum C."/>
            <person name="Ng V."/>
            <person name="Clum A."/>
            <person name="Ohm R."/>
            <person name="Martin F."/>
            <person name="Silar P."/>
            <person name="Natvig D."/>
            <person name="Lalanne C."/>
            <person name="Gautier V."/>
            <person name="Ament-Velasquez S.L."/>
            <person name="Kruys A."/>
            <person name="Hutchinson M.I."/>
            <person name="Powell A.J."/>
            <person name="Barry K."/>
            <person name="Miller A.N."/>
            <person name="Grigoriev I.V."/>
            <person name="Debuchy R."/>
            <person name="Gladieux P."/>
            <person name="Thoren M.H."/>
            <person name="Johannesson H."/>
        </authorList>
    </citation>
    <scope>NUCLEOTIDE SEQUENCE</scope>
    <source>
        <strain evidence="10">PSN293</strain>
    </source>
</reference>
<gene>
    <name evidence="10" type="ORF">QBC37DRAFT_386350</name>
</gene>
<feature type="repeat" description="TPR" evidence="7">
    <location>
        <begin position="895"/>
        <end position="928"/>
    </location>
</feature>
<dbReference type="Pfam" id="PF13374">
    <property type="entry name" value="TPR_10"/>
    <property type="match status" value="1"/>
</dbReference>
<dbReference type="Pfam" id="PF00931">
    <property type="entry name" value="NB-ARC"/>
    <property type="match status" value="1"/>
</dbReference>
<feature type="region of interest" description="Disordered" evidence="8">
    <location>
        <begin position="971"/>
        <end position="1015"/>
    </location>
</feature>
<organism evidence="10 11">
    <name type="scientific">Rhypophila decipiens</name>
    <dbReference type="NCBI Taxonomy" id="261697"/>
    <lineage>
        <taxon>Eukaryota</taxon>
        <taxon>Fungi</taxon>
        <taxon>Dikarya</taxon>
        <taxon>Ascomycota</taxon>
        <taxon>Pezizomycotina</taxon>
        <taxon>Sordariomycetes</taxon>
        <taxon>Sordariomycetidae</taxon>
        <taxon>Sordariales</taxon>
        <taxon>Naviculisporaceae</taxon>
        <taxon>Rhypophila</taxon>
    </lineage>
</organism>
<dbReference type="InterPro" id="IPR029058">
    <property type="entry name" value="AB_hydrolase_fold"/>
</dbReference>
<dbReference type="Gene3D" id="3.40.50.1820">
    <property type="entry name" value="alpha/beta hydrolase"/>
    <property type="match status" value="1"/>
</dbReference>
<protein>
    <recommendedName>
        <fullName evidence="9">NB-ARC domain-containing protein</fullName>
    </recommendedName>
</protein>
<dbReference type="GO" id="GO:0005783">
    <property type="term" value="C:endoplasmic reticulum"/>
    <property type="evidence" value="ECO:0007669"/>
    <property type="project" value="UniProtKB-SubCell"/>
</dbReference>
<proteinExistence type="predicted"/>
<reference evidence="10" key="1">
    <citation type="journal article" date="2023" name="Mol. Phylogenet. Evol.">
        <title>Genome-scale phylogeny and comparative genomics of the fungal order Sordariales.</title>
        <authorList>
            <person name="Hensen N."/>
            <person name="Bonometti L."/>
            <person name="Westerberg I."/>
            <person name="Brannstrom I.O."/>
            <person name="Guillou S."/>
            <person name="Cros-Aarteil S."/>
            <person name="Calhoun S."/>
            <person name="Haridas S."/>
            <person name="Kuo A."/>
            <person name="Mondo S."/>
            <person name="Pangilinan J."/>
            <person name="Riley R."/>
            <person name="LaButti K."/>
            <person name="Andreopoulos B."/>
            <person name="Lipzen A."/>
            <person name="Chen C."/>
            <person name="Yan M."/>
            <person name="Daum C."/>
            <person name="Ng V."/>
            <person name="Clum A."/>
            <person name="Steindorff A."/>
            <person name="Ohm R.A."/>
            <person name="Martin F."/>
            <person name="Silar P."/>
            <person name="Natvig D.O."/>
            <person name="Lalanne C."/>
            <person name="Gautier V."/>
            <person name="Ament-Velasquez S.L."/>
            <person name="Kruys A."/>
            <person name="Hutchinson M.I."/>
            <person name="Powell A.J."/>
            <person name="Barry K."/>
            <person name="Miller A.N."/>
            <person name="Grigoriev I.V."/>
            <person name="Debuchy R."/>
            <person name="Gladieux P."/>
            <person name="Hiltunen Thoren M."/>
            <person name="Johannesson H."/>
        </authorList>
    </citation>
    <scope>NUCLEOTIDE SEQUENCE</scope>
    <source>
        <strain evidence="10">PSN293</strain>
    </source>
</reference>
<name>A0AAN7B953_9PEZI</name>
<evidence type="ECO:0000256" key="3">
    <source>
        <dbReference type="ARBA" id="ARBA00004370"/>
    </source>
</evidence>
<keyword evidence="7" id="KW-0802">TPR repeat</keyword>
<dbReference type="EMBL" id="MU858080">
    <property type="protein sequence ID" value="KAK4215438.1"/>
    <property type="molecule type" value="Genomic_DNA"/>
</dbReference>
<dbReference type="PANTHER" id="PTHR48182">
    <property type="entry name" value="PROTEIN SERAC1"/>
    <property type="match status" value="1"/>
</dbReference>
<dbReference type="GO" id="GO:0005739">
    <property type="term" value="C:mitochondrion"/>
    <property type="evidence" value="ECO:0007669"/>
    <property type="project" value="UniProtKB-SubCell"/>
</dbReference>
<dbReference type="InterPro" id="IPR052374">
    <property type="entry name" value="SERAC1"/>
</dbReference>
<evidence type="ECO:0000256" key="6">
    <source>
        <dbReference type="ARBA" id="ARBA00023136"/>
    </source>
</evidence>
<dbReference type="InterPro" id="IPR019734">
    <property type="entry name" value="TPR_rpt"/>
</dbReference>
<dbReference type="SUPFAM" id="SSF52540">
    <property type="entry name" value="P-loop containing nucleoside triphosphate hydrolases"/>
    <property type="match status" value="1"/>
</dbReference>
<feature type="compositionally biased region" description="Basic residues" evidence="8">
    <location>
        <begin position="1"/>
        <end position="11"/>
    </location>
</feature>
<dbReference type="GO" id="GO:0043531">
    <property type="term" value="F:ADP binding"/>
    <property type="evidence" value="ECO:0007669"/>
    <property type="project" value="InterPro"/>
</dbReference>
<comment type="subcellular location">
    <subcellularLocation>
        <location evidence="2">Endoplasmic reticulum</location>
    </subcellularLocation>
    <subcellularLocation>
        <location evidence="3">Membrane</location>
    </subcellularLocation>
    <subcellularLocation>
        <location evidence="1">Mitochondrion</location>
    </subcellularLocation>
</comment>
<dbReference type="Gene3D" id="1.25.40.10">
    <property type="entry name" value="Tetratricopeptide repeat domain"/>
    <property type="match status" value="3"/>
</dbReference>
<dbReference type="GO" id="GO:0016020">
    <property type="term" value="C:membrane"/>
    <property type="evidence" value="ECO:0007669"/>
    <property type="project" value="UniProtKB-SubCell"/>
</dbReference>
<feature type="region of interest" description="Disordered" evidence="8">
    <location>
        <begin position="1428"/>
        <end position="1454"/>
    </location>
</feature>
<keyword evidence="11" id="KW-1185">Reference proteome</keyword>
<dbReference type="InterPro" id="IPR002182">
    <property type="entry name" value="NB-ARC"/>
</dbReference>
<dbReference type="Proteomes" id="UP001301769">
    <property type="component" value="Unassembled WGS sequence"/>
</dbReference>
<sequence length="1473" mass="162078">MNSRRISRRKSVSSVPPSLPRRVSSRTDRNSGLRLLAAGKEPVIADFIAVHGLNGHRDKTWSTASGVNWLESILPKDIPNVRILTYGYNARTHGSEPFIAESLYDHGKTLVEVLCVDRRRTKTEGRPIVFLAHSLGGLVVKAALTHSNLHGRDNSLNDIKLSAYGLVFFGTPHSGSSIASLGTKLLGLVSPVASTSTRHIKHLHQGSEWLRDESSRFAPIIPDFEIINFYETYPERVPIPFIRGVLIVSQLSATLVGNINIALGKSHTELVRYEDRSDSAYQVVLDKLRTLVTKAPKVQISPNNTSSPAICAVKMGNVLSSVISGPDPLESIANPTAALVSDTIALPFSLPVQQNPKFVGRESHLKQLHDHLCKQNEASPGSGGSHARIAVLYGMGGAGKTQLSLAFAEQHQNDLAIVIWIDASSERSTLASYRAFAQRLLDNKTGKEARKQLLSKFHIGEYVSPTGHVSADANDLPKIAKCVVDFLQAENETFTWLMVMDSLDKLEDYPLSNYLPRSNQRGKVIITSRLTAVTRFGHPIEVDPIDEESGIQILLNAAYMRVTTDNDEHDAKRIAQTLGLLPLALEQAGAYISTRQMQLSKYLGLLERHLKELLDSPKGSSISGDQKSAFATFEVSFQRLPEDAGELLTLMSFLHNSSVWDGLFLPVTELGPRPQRQNSLMSPPHMHQSSDKLSKVYTDEIKLENCLGEIFSVSLAKRSSPDGTVYTNPLVHSWARERLSPEAQHQKLVQAITVIGKALEAAYTRPMTKDVLNFISKLAPHADHVVNLINQQGETVRDEIIFSTLLKAAHSAKPLYYLGVLFHNISRLKEAEGIYNSIISSSNEGSITPVMVANTCRRLAQIMTLYSRYTESEELLQAAIPVLESHLGKSHEDTVTALRELGMVYHRRHEYSKAERHLQEAIENGTNPMTGRMGYAAREAASILGLVYRHLGRLKEALDVATPALEQALAASQSSSTFDNPRSSMSFGQERPSRDSTTSREQGPDVDSAKTEEPQDQTLAHLYTLQYRHAILLQQLGYWNIAMATYHSVYSSLSSIVGANNPLTLRTANALGRIYCFLGHYKKSRDLLDVAWKGQQQLGFSRDAETAQLRTLFNIGVLNREEGLYEEAEECLGRVEVAYKRLFGQSGPGASNRDLVGDTEGDTGGTVSTAIPNLKFPVQDVLLEKAITLTYMARYYSPTSTVAPAVAPLSPILPGILTPSPYRVPQQPKNVKEERLKWATQILSYVLKSQEEHDKTAVLEHIITRTALAEAYLEYHTPEGLKQAEKVIKPSRDYVLSRDAHMAGMYAGNPIRLKVELVVVEILLASDEPNDAIAWINGTTGDGTTETSTDSNMIARLETAFGKQHQSTVRGKVLLARAYHSTGKTGDAKELAQKAVDTLKHTLGDTHPFTGEVSRLLKTWDPLSSGRDHAGVNTDAGGDGILSDGEGGIRRTSTTTRTGRFGFRRALAARGTF</sequence>
<dbReference type="SUPFAM" id="SSF48452">
    <property type="entry name" value="TPR-like"/>
    <property type="match status" value="2"/>
</dbReference>
<evidence type="ECO:0000256" key="1">
    <source>
        <dbReference type="ARBA" id="ARBA00004173"/>
    </source>
</evidence>
<keyword evidence="5" id="KW-0496">Mitochondrion</keyword>
<keyword evidence="6" id="KW-0472">Membrane</keyword>
<comment type="caution">
    <text evidence="10">The sequence shown here is derived from an EMBL/GenBank/DDBJ whole genome shotgun (WGS) entry which is preliminary data.</text>
</comment>
<keyword evidence="4" id="KW-0256">Endoplasmic reticulum</keyword>
<dbReference type="SMART" id="SM00028">
    <property type="entry name" value="TPR"/>
    <property type="match status" value="6"/>
</dbReference>
<evidence type="ECO:0000256" key="8">
    <source>
        <dbReference type="SAM" id="MobiDB-lite"/>
    </source>
</evidence>
<feature type="region of interest" description="Disordered" evidence="8">
    <location>
        <begin position="1"/>
        <end position="27"/>
    </location>
</feature>
<feature type="compositionally biased region" description="Polar residues" evidence="8">
    <location>
        <begin position="977"/>
        <end position="987"/>
    </location>
</feature>
<evidence type="ECO:0000256" key="7">
    <source>
        <dbReference type="PROSITE-ProRule" id="PRU00339"/>
    </source>
</evidence>
<evidence type="ECO:0000259" key="9">
    <source>
        <dbReference type="Pfam" id="PF00931"/>
    </source>
</evidence>
<dbReference type="PANTHER" id="PTHR48182:SF2">
    <property type="entry name" value="PROTEIN SERAC1"/>
    <property type="match status" value="1"/>
</dbReference>
<accession>A0AAN7B953</accession>
<evidence type="ECO:0000256" key="2">
    <source>
        <dbReference type="ARBA" id="ARBA00004240"/>
    </source>
</evidence>
<dbReference type="Pfam" id="PF13424">
    <property type="entry name" value="TPR_12"/>
    <property type="match status" value="1"/>
</dbReference>
<evidence type="ECO:0000256" key="4">
    <source>
        <dbReference type="ARBA" id="ARBA00022824"/>
    </source>
</evidence>
<evidence type="ECO:0000256" key="5">
    <source>
        <dbReference type="ARBA" id="ARBA00023128"/>
    </source>
</evidence>
<dbReference type="Gene3D" id="3.40.50.300">
    <property type="entry name" value="P-loop containing nucleotide triphosphate hydrolases"/>
    <property type="match status" value="1"/>
</dbReference>
<dbReference type="SUPFAM" id="SSF53474">
    <property type="entry name" value="alpha/beta-Hydrolases"/>
    <property type="match status" value="1"/>
</dbReference>